<accession>A0A0S6W5N6</accession>
<dbReference type="EMBL" id="DF820463">
    <property type="protein sequence ID" value="GAK54944.1"/>
    <property type="molecule type" value="Genomic_DNA"/>
</dbReference>
<dbReference type="InterPro" id="IPR035965">
    <property type="entry name" value="PAS-like_dom_sf"/>
</dbReference>
<dbReference type="Pfam" id="PF00672">
    <property type="entry name" value="HAMP"/>
    <property type="match status" value="1"/>
</dbReference>
<dbReference type="InterPro" id="IPR003660">
    <property type="entry name" value="HAMP_dom"/>
</dbReference>
<dbReference type="PROSITE" id="PS50885">
    <property type="entry name" value="HAMP"/>
    <property type="match status" value="1"/>
</dbReference>
<keyword evidence="6" id="KW-0808">Transferase</keyword>
<dbReference type="InterPro" id="IPR036890">
    <property type="entry name" value="HATPase_C_sf"/>
</dbReference>
<evidence type="ECO:0000256" key="4">
    <source>
        <dbReference type="ARBA" id="ARBA00022475"/>
    </source>
</evidence>
<dbReference type="PROSITE" id="PS50112">
    <property type="entry name" value="PAS"/>
    <property type="match status" value="1"/>
</dbReference>
<evidence type="ECO:0000256" key="12">
    <source>
        <dbReference type="ARBA" id="ARBA00023012"/>
    </source>
</evidence>
<evidence type="ECO:0000256" key="5">
    <source>
        <dbReference type="ARBA" id="ARBA00022553"/>
    </source>
</evidence>
<dbReference type="InterPro" id="IPR017232">
    <property type="entry name" value="NtrY"/>
</dbReference>
<evidence type="ECO:0000259" key="18">
    <source>
        <dbReference type="PROSITE" id="PS50885"/>
    </source>
</evidence>
<evidence type="ECO:0000256" key="2">
    <source>
        <dbReference type="ARBA" id="ARBA00004651"/>
    </source>
</evidence>
<dbReference type="InterPro" id="IPR003661">
    <property type="entry name" value="HisK_dim/P_dom"/>
</dbReference>
<dbReference type="EC" id="2.7.13.3" evidence="3"/>
<dbReference type="SUPFAM" id="SSF55785">
    <property type="entry name" value="PYP-like sensor domain (PAS domain)"/>
    <property type="match status" value="1"/>
</dbReference>
<dbReference type="PANTHER" id="PTHR43065">
    <property type="entry name" value="SENSOR HISTIDINE KINASE"/>
    <property type="match status" value="1"/>
</dbReference>
<dbReference type="Pfam" id="PF00989">
    <property type="entry name" value="PAS"/>
    <property type="match status" value="1"/>
</dbReference>
<keyword evidence="7 14" id="KW-0812">Transmembrane</keyword>
<dbReference type="InterPro" id="IPR003594">
    <property type="entry name" value="HATPase_dom"/>
</dbReference>
<dbReference type="AlphaFoldDB" id="A0A0S6W5N6"/>
<dbReference type="Gene3D" id="1.10.287.130">
    <property type="match status" value="1"/>
</dbReference>
<dbReference type="Proteomes" id="UP000030661">
    <property type="component" value="Unassembled WGS sequence"/>
</dbReference>
<evidence type="ECO:0000259" key="16">
    <source>
        <dbReference type="PROSITE" id="PS50112"/>
    </source>
</evidence>
<dbReference type="SUPFAM" id="SSF47384">
    <property type="entry name" value="Homodimeric domain of signal transducing histidine kinase"/>
    <property type="match status" value="1"/>
</dbReference>
<dbReference type="NCBIfam" id="TIGR00229">
    <property type="entry name" value="sensory_box"/>
    <property type="match status" value="1"/>
</dbReference>
<dbReference type="InterPro" id="IPR004358">
    <property type="entry name" value="Sig_transdc_His_kin-like_C"/>
</dbReference>
<comment type="subcellular location">
    <subcellularLocation>
        <location evidence="2">Cell membrane</location>
        <topology evidence="2">Multi-pass membrane protein</topology>
    </subcellularLocation>
</comment>
<dbReference type="HOGENOM" id="CLU_019564_1_0_0"/>
<feature type="transmembrane region" description="Helical" evidence="14">
    <location>
        <begin position="15"/>
        <end position="34"/>
    </location>
</feature>
<feature type="domain" description="PAC" evidence="17">
    <location>
        <begin position="448"/>
        <end position="501"/>
    </location>
</feature>
<dbReference type="GO" id="GO:0005886">
    <property type="term" value="C:plasma membrane"/>
    <property type="evidence" value="ECO:0007669"/>
    <property type="project" value="UniProtKB-SubCell"/>
</dbReference>
<keyword evidence="5" id="KW-0597">Phosphoprotein</keyword>
<evidence type="ECO:0000256" key="14">
    <source>
        <dbReference type="SAM" id="Phobius"/>
    </source>
</evidence>
<dbReference type="GO" id="GO:0006355">
    <property type="term" value="P:regulation of DNA-templated transcription"/>
    <property type="evidence" value="ECO:0007669"/>
    <property type="project" value="InterPro"/>
</dbReference>
<dbReference type="SMART" id="SM00304">
    <property type="entry name" value="HAMP"/>
    <property type="match status" value="1"/>
</dbReference>
<keyword evidence="12" id="KW-0902">Two-component regulatory system</keyword>
<dbReference type="InterPro" id="IPR045671">
    <property type="entry name" value="NtrY-like_N"/>
</dbReference>
<evidence type="ECO:0000259" key="15">
    <source>
        <dbReference type="PROSITE" id="PS50109"/>
    </source>
</evidence>
<keyword evidence="9 19" id="KW-0418">Kinase</keyword>
<reference evidence="19" key="1">
    <citation type="journal article" date="2015" name="PeerJ">
        <title>First genomic representation of candidate bacterial phylum KSB3 points to enhanced environmental sensing as a trigger of wastewater bulking.</title>
        <authorList>
            <person name="Sekiguchi Y."/>
            <person name="Ohashi A."/>
            <person name="Parks D.H."/>
            <person name="Yamauchi T."/>
            <person name="Tyson G.W."/>
            <person name="Hugenholtz P."/>
        </authorList>
    </citation>
    <scope>NUCLEOTIDE SEQUENCE [LARGE SCALE GENOMIC DNA]</scope>
</reference>
<keyword evidence="10" id="KW-0067">ATP-binding</keyword>
<dbReference type="SMART" id="SM00388">
    <property type="entry name" value="HisKA"/>
    <property type="match status" value="1"/>
</dbReference>
<feature type="transmembrane region" description="Helical" evidence="14">
    <location>
        <begin position="90"/>
        <end position="113"/>
    </location>
</feature>
<dbReference type="Gene3D" id="3.30.450.20">
    <property type="entry name" value="PAS domain"/>
    <property type="match status" value="1"/>
</dbReference>
<dbReference type="CDD" id="cd06225">
    <property type="entry name" value="HAMP"/>
    <property type="match status" value="1"/>
</dbReference>
<gene>
    <name evidence="19" type="ORF">U27_01775</name>
</gene>
<dbReference type="SUPFAM" id="SSF55874">
    <property type="entry name" value="ATPase domain of HSP90 chaperone/DNA topoisomerase II/histidine kinase"/>
    <property type="match status" value="1"/>
</dbReference>
<dbReference type="InterPro" id="IPR000700">
    <property type="entry name" value="PAS-assoc_C"/>
</dbReference>
<dbReference type="SUPFAM" id="SSF158472">
    <property type="entry name" value="HAMP domain-like"/>
    <property type="match status" value="1"/>
</dbReference>
<proteinExistence type="predicted"/>
<evidence type="ECO:0000259" key="17">
    <source>
        <dbReference type="PROSITE" id="PS50113"/>
    </source>
</evidence>
<dbReference type="PROSITE" id="PS50113">
    <property type="entry name" value="PAC"/>
    <property type="match status" value="1"/>
</dbReference>
<evidence type="ECO:0000256" key="9">
    <source>
        <dbReference type="ARBA" id="ARBA00022777"/>
    </source>
</evidence>
<keyword evidence="4" id="KW-1003">Cell membrane</keyword>
<dbReference type="PRINTS" id="PR00344">
    <property type="entry name" value="BCTRLSENSOR"/>
</dbReference>
<dbReference type="CDD" id="cd00130">
    <property type="entry name" value="PAS"/>
    <property type="match status" value="1"/>
</dbReference>
<dbReference type="Pfam" id="PF19312">
    <property type="entry name" value="NtrY_N"/>
    <property type="match status" value="1"/>
</dbReference>
<dbReference type="Gene3D" id="6.10.340.10">
    <property type="match status" value="1"/>
</dbReference>
<evidence type="ECO:0000256" key="13">
    <source>
        <dbReference type="ARBA" id="ARBA00023136"/>
    </source>
</evidence>
<evidence type="ECO:0000256" key="11">
    <source>
        <dbReference type="ARBA" id="ARBA00022989"/>
    </source>
</evidence>
<feature type="transmembrane region" description="Helical" evidence="14">
    <location>
        <begin position="46"/>
        <end position="70"/>
    </location>
</feature>
<evidence type="ECO:0000256" key="6">
    <source>
        <dbReference type="ARBA" id="ARBA00022679"/>
    </source>
</evidence>
<dbReference type="STRING" id="1499967.U27_01775"/>
<feature type="transmembrane region" description="Helical" evidence="14">
    <location>
        <begin position="292"/>
        <end position="313"/>
    </location>
</feature>
<feature type="domain" description="HAMP" evidence="18">
    <location>
        <begin position="319"/>
        <end position="371"/>
    </location>
</feature>
<dbReference type="Pfam" id="PF00512">
    <property type="entry name" value="HisKA"/>
    <property type="match status" value="1"/>
</dbReference>
<organism evidence="19">
    <name type="scientific">Vecturithrix granuli</name>
    <dbReference type="NCBI Taxonomy" id="1499967"/>
    <lineage>
        <taxon>Bacteria</taxon>
        <taxon>Candidatus Moduliflexota</taxon>
        <taxon>Candidatus Vecturitrichia</taxon>
        <taxon>Candidatus Vecturitrichales</taxon>
        <taxon>Candidatus Vecturitrichaceae</taxon>
        <taxon>Candidatus Vecturithrix</taxon>
    </lineage>
</organism>
<keyword evidence="11 14" id="KW-1133">Transmembrane helix</keyword>
<name>A0A0S6W5N6_VECG1</name>
<sequence>MTHSPDYKKRRTRSFALLIILFLAVLTAIEMLFQQLNNPVPIINNLIVFTLVNVNIILLVVLIVVVVRNLAKLYFERKNNILGSKFQTKLIISFIILSLIPTVFLSVVASNLITQSIEGWFNVQIEHSLRESLEVAQAFYENSKKNSLYFAEQISEVLTDKRMLREVDTLHEFLSKKQQEFNLGLIEVYSTQGVRLARAVNPNVPIGNFDVYLTDIVHVGDTGKQKAFTDSLEGGDLIKSIVPIRSKWEQEQIIGVLMVDYFVDGNLASKMQNIQGAFEQYKQIKIHKNPILGSYLLTFLQITLLVFFSAIWFGMHLAKGMTIPIQKLALGTKAIADGNLDHKVEVEANDEVGILVDSFNQMTERLKNMTDTLTERRRYIETILENIATGVVSITPDGYVTTFNRAASRILQIDQGYVLNHHYRGFLDFHGMKRIMAIIRKMHEEEVESYEEHLQLKMNGKILLLLMNVTTMYDEQDKYLGTLIVFDDLTQLIKAQQIAAWRDVARRLAHEIKNPLTPLQLSAQRLRWQAQKKSPRYEEIFEECTQTIIDEVRGLRHLVDEFSRFARMPAMVKKPMQLHALLKQTLSSYPVYYKQIRFHARFSKDVPVLHADVRQLKQVFVNLIDNAIQAMNEQGELYVHTSYDAQRGIVTIRTVDTGHGIPDDLKERLFIPYFSTKGSGRGLGLAIVHKIISEHGGSIKIEDNAPRGTVFVIELPAPVYPQRVMRGQRQVTALQPQAA</sequence>
<evidence type="ECO:0000313" key="20">
    <source>
        <dbReference type="Proteomes" id="UP000030661"/>
    </source>
</evidence>
<dbReference type="GO" id="GO:0005524">
    <property type="term" value="F:ATP binding"/>
    <property type="evidence" value="ECO:0007669"/>
    <property type="project" value="UniProtKB-KW"/>
</dbReference>
<protein>
    <recommendedName>
        <fullName evidence="3">histidine kinase</fullName>
        <ecNumber evidence="3">2.7.13.3</ecNumber>
    </recommendedName>
</protein>
<dbReference type="Gene3D" id="3.30.565.10">
    <property type="entry name" value="Histidine kinase-like ATPase, C-terminal domain"/>
    <property type="match status" value="1"/>
</dbReference>
<comment type="catalytic activity">
    <reaction evidence="1">
        <text>ATP + protein L-histidine = ADP + protein N-phospho-L-histidine.</text>
        <dbReference type="EC" id="2.7.13.3"/>
    </reaction>
</comment>
<dbReference type="InterPro" id="IPR036097">
    <property type="entry name" value="HisK_dim/P_sf"/>
</dbReference>
<evidence type="ECO:0000313" key="19">
    <source>
        <dbReference type="EMBL" id="GAK54944.1"/>
    </source>
</evidence>
<evidence type="ECO:0000256" key="10">
    <source>
        <dbReference type="ARBA" id="ARBA00022840"/>
    </source>
</evidence>
<feature type="domain" description="PAS" evidence="16">
    <location>
        <begin position="376"/>
        <end position="461"/>
    </location>
</feature>
<dbReference type="InterPro" id="IPR000014">
    <property type="entry name" value="PAS"/>
</dbReference>
<dbReference type="SMART" id="SM00091">
    <property type="entry name" value="PAS"/>
    <property type="match status" value="1"/>
</dbReference>
<dbReference type="PROSITE" id="PS50109">
    <property type="entry name" value="HIS_KIN"/>
    <property type="match status" value="1"/>
</dbReference>
<keyword evidence="20" id="KW-1185">Reference proteome</keyword>
<dbReference type="GO" id="GO:0000155">
    <property type="term" value="F:phosphorelay sensor kinase activity"/>
    <property type="evidence" value="ECO:0007669"/>
    <property type="project" value="InterPro"/>
</dbReference>
<dbReference type="InterPro" id="IPR005467">
    <property type="entry name" value="His_kinase_dom"/>
</dbReference>
<dbReference type="InterPro" id="IPR013767">
    <property type="entry name" value="PAS_fold"/>
</dbReference>
<keyword evidence="13 14" id="KW-0472">Membrane</keyword>
<evidence type="ECO:0000256" key="1">
    <source>
        <dbReference type="ARBA" id="ARBA00000085"/>
    </source>
</evidence>
<dbReference type="SMART" id="SM00387">
    <property type="entry name" value="HATPase_c"/>
    <property type="match status" value="1"/>
</dbReference>
<feature type="domain" description="Histidine kinase" evidence="15">
    <location>
        <begin position="507"/>
        <end position="719"/>
    </location>
</feature>
<dbReference type="PIRSF" id="PIRSF037532">
    <property type="entry name" value="STHK_NtrY"/>
    <property type="match status" value="1"/>
</dbReference>
<evidence type="ECO:0000256" key="8">
    <source>
        <dbReference type="ARBA" id="ARBA00022741"/>
    </source>
</evidence>
<dbReference type="Pfam" id="PF02518">
    <property type="entry name" value="HATPase_c"/>
    <property type="match status" value="1"/>
</dbReference>
<evidence type="ECO:0000256" key="7">
    <source>
        <dbReference type="ARBA" id="ARBA00022692"/>
    </source>
</evidence>
<dbReference type="PANTHER" id="PTHR43065:SF10">
    <property type="entry name" value="PEROXIDE STRESS-ACTIVATED HISTIDINE KINASE MAK3"/>
    <property type="match status" value="1"/>
</dbReference>
<keyword evidence="8" id="KW-0547">Nucleotide-binding</keyword>
<evidence type="ECO:0000256" key="3">
    <source>
        <dbReference type="ARBA" id="ARBA00012438"/>
    </source>
</evidence>
<dbReference type="eggNOG" id="COG5000">
    <property type="taxonomic scope" value="Bacteria"/>
</dbReference>
<dbReference type="CDD" id="cd00082">
    <property type="entry name" value="HisKA"/>
    <property type="match status" value="1"/>
</dbReference>